<feature type="region of interest" description="Disordered" evidence="1">
    <location>
        <begin position="141"/>
        <end position="162"/>
    </location>
</feature>
<gene>
    <name evidence="2" type="ORF">PHLCEN_2v1840</name>
</gene>
<feature type="compositionally biased region" description="Basic and acidic residues" evidence="1">
    <location>
        <begin position="153"/>
        <end position="162"/>
    </location>
</feature>
<evidence type="ECO:0000313" key="3">
    <source>
        <dbReference type="Proteomes" id="UP000186601"/>
    </source>
</evidence>
<reference evidence="2 3" key="1">
    <citation type="submission" date="2018-02" db="EMBL/GenBank/DDBJ databases">
        <title>Genome sequence of the basidiomycete white-rot fungus Phlebia centrifuga.</title>
        <authorList>
            <person name="Granchi Z."/>
            <person name="Peng M."/>
            <person name="de Vries R.P."/>
            <person name="Hilden K."/>
            <person name="Makela M.R."/>
            <person name="Grigoriev I."/>
            <person name="Riley R."/>
        </authorList>
    </citation>
    <scope>NUCLEOTIDE SEQUENCE [LARGE SCALE GENOMIC DNA]</scope>
    <source>
        <strain evidence="2 3">FBCC195</strain>
    </source>
</reference>
<dbReference type="EMBL" id="MLYV02000151">
    <property type="protein sequence ID" value="PSS34130.1"/>
    <property type="molecule type" value="Genomic_DNA"/>
</dbReference>
<dbReference type="AlphaFoldDB" id="A0A2R6RVV8"/>
<accession>A0A2R6RVV8</accession>
<evidence type="ECO:0000256" key="1">
    <source>
        <dbReference type="SAM" id="MobiDB-lite"/>
    </source>
</evidence>
<evidence type="ECO:0000313" key="2">
    <source>
        <dbReference type="EMBL" id="PSS34130.1"/>
    </source>
</evidence>
<keyword evidence="3" id="KW-1185">Reference proteome</keyword>
<name>A0A2R6RVV8_9APHY</name>
<organism evidence="2 3">
    <name type="scientific">Hermanssonia centrifuga</name>
    <dbReference type="NCBI Taxonomy" id="98765"/>
    <lineage>
        <taxon>Eukaryota</taxon>
        <taxon>Fungi</taxon>
        <taxon>Dikarya</taxon>
        <taxon>Basidiomycota</taxon>
        <taxon>Agaricomycotina</taxon>
        <taxon>Agaricomycetes</taxon>
        <taxon>Polyporales</taxon>
        <taxon>Meruliaceae</taxon>
        <taxon>Hermanssonia</taxon>
    </lineage>
</organism>
<comment type="caution">
    <text evidence="2">The sequence shown here is derived from an EMBL/GenBank/DDBJ whole genome shotgun (WGS) entry which is preliminary data.</text>
</comment>
<protein>
    <submittedName>
        <fullName evidence="2">Uncharacterized protein</fullName>
    </submittedName>
</protein>
<sequence length="162" mass="17900">MKDRTGILSGSPECPAQYGWHSQQNNFVPVVQSSGTASDIGVFQQDEPRSEQQTADSSSSVLPMAEMFPRAIKCESPPTRYIFAPTPRRCFEPPQFLPHSDASTYNTNTRTRLGVVDYDTHDRHDAVACIDPKMLVYHPPSAPASAAHSSYMHRSDDALNTS</sequence>
<proteinExistence type="predicted"/>
<dbReference type="Proteomes" id="UP000186601">
    <property type="component" value="Unassembled WGS sequence"/>
</dbReference>